<dbReference type="AlphaFoldDB" id="A0A915II36"/>
<feature type="compositionally biased region" description="Basic and acidic residues" evidence="1">
    <location>
        <begin position="11"/>
        <end position="20"/>
    </location>
</feature>
<feature type="region of interest" description="Disordered" evidence="1">
    <location>
        <begin position="1"/>
        <end position="21"/>
    </location>
</feature>
<name>A0A915II36_ROMCU</name>
<evidence type="ECO:0000256" key="1">
    <source>
        <dbReference type="SAM" id="MobiDB-lite"/>
    </source>
</evidence>
<organism evidence="2 3">
    <name type="scientific">Romanomermis culicivorax</name>
    <name type="common">Nematode worm</name>
    <dbReference type="NCBI Taxonomy" id="13658"/>
    <lineage>
        <taxon>Eukaryota</taxon>
        <taxon>Metazoa</taxon>
        <taxon>Ecdysozoa</taxon>
        <taxon>Nematoda</taxon>
        <taxon>Enoplea</taxon>
        <taxon>Dorylaimia</taxon>
        <taxon>Mermithida</taxon>
        <taxon>Mermithoidea</taxon>
        <taxon>Mermithidae</taxon>
        <taxon>Romanomermis</taxon>
    </lineage>
</organism>
<reference evidence="3" key="1">
    <citation type="submission" date="2022-11" db="UniProtKB">
        <authorList>
            <consortium name="WormBaseParasite"/>
        </authorList>
    </citation>
    <scope>IDENTIFICATION</scope>
</reference>
<dbReference type="Proteomes" id="UP000887565">
    <property type="component" value="Unplaced"/>
</dbReference>
<sequence length="90" mass="9793">MADLGTTTAGEAEKFEHDGPEVEFPTIDEELVGASLKTSVFIPKLYKNYTRDYGHDEQRKANNLGMAPPAEPSDVIVVVVPCLASICLLK</sequence>
<accession>A0A915II36</accession>
<protein>
    <submittedName>
        <fullName evidence="3">Uncharacterized protein</fullName>
    </submittedName>
</protein>
<dbReference type="WBParaSite" id="nRc.2.0.1.t13037-RA">
    <property type="protein sequence ID" value="nRc.2.0.1.t13037-RA"/>
    <property type="gene ID" value="nRc.2.0.1.g13037"/>
</dbReference>
<evidence type="ECO:0000313" key="2">
    <source>
        <dbReference type="Proteomes" id="UP000887565"/>
    </source>
</evidence>
<evidence type="ECO:0000313" key="3">
    <source>
        <dbReference type="WBParaSite" id="nRc.2.0.1.t13037-RA"/>
    </source>
</evidence>
<proteinExistence type="predicted"/>
<keyword evidence="2" id="KW-1185">Reference proteome</keyword>